<reference evidence="6 7" key="1">
    <citation type="submission" date="2019-10" db="EMBL/GenBank/DDBJ databases">
        <title>Two novel species isolated from a subtropical stream in China.</title>
        <authorList>
            <person name="Lu H."/>
        </authorList>
    </citation>
    <scope>NUCLEOTIDE SEQUENCE [LARGE SCALE GENOMIC DNA]</scope>
    <source>
        <strain evidence="6 7">FT29W</strain>
    </source>
</reference>
<dbReference type="SUPFAM" id="SSF53187">
    <property type="entry name" value="Zn-dependent exopeptidases"/>
    <property type="match status" value="1"/>
</dbReference>
<dbReference type="Pfam" id="PF24827">
    <property type="entry name" value="AstE_AspA_cat"/>
    <property type="match status" value="1"/>
</dbReference>
<dbReference type="Gene3D" id="3.40.630.10">
    <property type="entry name" value="Zn peptidases"/>
    <property type="match status" value="1"/>
</dbReference>
<accession>A0A6A7N655</accession>
<dbReference type="AlphaFoldDB" id="A0A6A7N655"/>
<protein>
    <submittedName>
        <fullName evidence="6">Succinylglutamate desuccinylase</fullName>
    </submittedName>
</protein>
<dbReference type="GO" id="GO:0046872">
    <property type="term" value="F:metal ion binding"/>
    <property type="evidence" value="ECO:0007669"/>
    <property type="project" value="UniProtKB-KW"/>
</dbReference>
<gene>
    <name evidence="6" type="ORF">GEV02_20460</name>
</gene>
<evidence type="ECO:0000256" key="1">
    <source>
        <dbReference type="ARBA" id="ARBA00001947"/>
    </source>
</evidence>
<sequence length="376" mass="40099">MEQITIALPSPAAGTHRSLSYLRFGQQGRGPKAYIQAALHADELPGMLVAHHLRLQLAELERQGLLLGEVILVPAANPIGLAHTLLGTSQGRFDLRTGQNFNRLFPNLSQAVWQLVQPQLGADAQTNQALIRAAIRTSLHDRQRDLDAGDELSAQRLALMRLAADADVVLDLHCDCESLLHLYTGTPLWERVAPLAGLLGASVALLETESGDDPFDEACSRIWWDIAALAGADFPVPLACLAVTIELRGFVDVDHATATRDAAAILDFLRLQGVLAGPLSQAVPPACEPTPLAGCMPVAAPSAGLVVYLRELGASVRAGEPLIDLIDPVSGSVQQLLAPVDGFYFARENRRYVSPGTRLSKVAGKLALRSGPLLSA</sequence>
<dbReference type="PANTHER" id="PTHR37326:SF1">
    <property type="entry name" value="BLL3975 PROTEIN"/>
    <property type="match status" value="1"/>
</dbReference>
<evidence type="ECO:0000256" key="2">
    <source>
        <dbReference type="ARBA" id="ARBA00022723"/>
    </source>
</evidence>
<dbReference type="PANTHER" id="PTHR37326">
    <property type="entry name" value="BLL3975 PROTEIN"/>
    <property type="match status" value="1"/>
</dbReference>
<keyword evidence="7" id="KW-1185">Reference proteome</keyword>
<keyword evidence="2" id="KW-0479">Metal-binding</keyword>
<dbReference type="Proteomes" id="UP000440498">
    <property type="component" value="Unassembled WGS sequence"/>
</dbReference>
<comment type="cofactor">
    <cofactor evidence="1">
        <name>Zn(2+)</name>
        <dbReference type="ChEBI" id="CHEBI:29105"/>
    </cofactor>
</comment>
<keyword evidence="4" id="KW-0862">Zinc</keyword>
<keyword evidence="3" id="KW-0378">Hydrolase</keyword>
<evidence type="ECO:0000313" key="6">
    <source>
        <dbReference type="EMBL" id="MQA40530.1"/>
    </source>
</evidence>
<feature type="domain" description="Succinylglutamate desuccinylase/Aspartoacylase catalytic" evidence="5">
    <location>
        <begin position="30"/>
        <end position="271"/>
    </location>
</feature>
<dbReference type="InterPro" id="IPR055438">
    <property type="entry name" value="AstE_AspA_cat"/>
</dbReference>
<dbReference type="RefSeq" id="WP_152839815.1">
    <property type="nucleotide sequence ID" value="NZ_WHUG01000008.1"/>
</dbReference>
<evidence type="ECO:0000313" key="7">
    <source>
        <dbReference type="Proteomes" id="UP000440498"/>
    </source>
</evidence>
<dbReference type="InterPro" id="IPR053138">
    <property type="entry name" value="N-alpha-Ac-DABA_deacetylase"/>
</dbReference>
<dbReference type="CDD" id="cd06250">
    <property type="entry name" value="M14_PaAOTO_like"/>
    <property type="match status" value="1"/>
</dbReference>
<evidence type="ECO:0000259" key="5">
    <source>
        <dbReference type="Pfam" id="PF24827"/>
    </source>
</evidence>
<dbReference type="EMBL" id="WHUG01000008">
    <property type="protein sequence ID" value="MQA40530.1"/>
    <property type="molecule type" value="Genomic_DNA"/>
</dbReference>
<dbReference type="GO" id="GO:0016788">
    <property type="term" value="F:hydrolase activity, acting on ester bonds"/>
    <property type="evidence" value="ECO:0007669"/>
    <property type="project" value="InterPro"/>
</dbReference>
<proteinExistence type="predicted"/>
<name>A0A6A7N655_9BURK</name>
<evidence type="ECO:0000256" key="4">
    <source>
        <dbReference type="ARBA" id="ARBA00022833"/>
    </source>
</evidence>
<evidence type="ECO:0000256" key="3">
    <source>
        <dbReference type="ARBA" id="ARBA00022801"/>
    </source>
</evidence>
<comment type="caution">
    <text evidence="6">The sequence shown here is derived from an EMBL/GenBank/DDBJ whole genome shotgun (WGS) entry which is preliminary data.</text>
</comment>
<organism evidence="6 7">
    <name type="scientific">Rugamonas aquatica</name>
    <dbReference type="NCBI Taxonomy" id="2743357"/>
    <lineage>
        <taxon>Bacteria</taxon>
        <taxon>Pseudomonadati</taxon>
        <taxon>Pseudomonadota</taxon>
        <taxon>Betaproteobacteria</taxon>
        <taxon>Burkholderiales</taxon>
        <taxon>Oxalobacteraceae</taxon>
        <taxon>Telluria group</taxon>
        <taxon>Rugamonas</taxon>
    </lineage>
</organism>